<gene>
    <name evidence="3" type="ORF">M6B38_397795</name>
</gene>
<evidence type="ECO:0000313" key="4">
    <source>
        <dbReference type="Proteomes" id="UP001140949"/>
    </source>
</evidence>
<feature type="domain" description="Serine aminopeptidase S33" evidence="2">
    <location>
        <begin position="122"/>
        <end position="210"/>
    </location>
</feature>
<name>A0AAX6FWZ1_IRIPA</name>
<proteinExistence type="predicted"/>
<dbReference type="InterPro" id="IPR029058">
    <property type="entry name" value="AB_hydrolase_fold"/>
</dbReference>
<reference evidence="3" key="1">
    <citation type="journal article" date="2023" name="GigaByte">
        <title>Genome assembly of the bearded iris, Iris pallida Lam.</title>
        <authorList>
            <person name="Bruccoleri R.E."/>
            <person name="Oakeley E.J."/>
            <person name="Faust A.M.E."/>
            <person name="Altorfer M."/>
            <person name="Dessus-Babus S."/>
            <person name="Burckhardt D."/>
            <person name="Oertli M."/>
            <person name="Naumann U."/>
            <person name="Petersen F."/>
            <person name="Wong J."/>
        </authorList>
    </citation>
    <scope>NUCLEOTIDE SEQUENCE</scope>
    <source>
        <strain evidence="3">GSM-AAB239-AS_SAM_17_03QT</strain>
    </source>
</reference>
<dbReference type="Proteomes" id="UP001140949">
    <property type="component" value="Unassembled WGS sequence"/>
</dbReference>
<dbReference type="AlphaFoldDB" id="A0AAX6FWZ1"/>
<evidence type="ECO:0000313" key="3">
    <source>
        <dbReference type="EMBL" id="KAJ6820585.1"/>
    </source>
</evidence>
<sequence length="210" mass="23470">MEIRTAAAPAMDDLTSGASGRIIPLFHRALLSLLRFFVVFQIVFLWILRRRPAASAPSSPRLKKGWKRMRGEEEEDVRRRRALAEGLELGGWDLFFRSESFVFSGRRRSSLFCRSWFPVDGEIKGILVIIHGLNEHSGRYAYFAKQLTSCNYGVYAMDWIGHGGSDGLHGYVPSLDCVVADTGLFLEKIKSENPGIPCFLFGHSTGGAVV</sequence>
<dbReference type="EMBL" id="JANAVB010025531">
    <property type="protein sequence ID" value="KAJ6820585.1"/>
    <property type="molecule type" value="Genomic_DNA"/>
</dbReference>
<dbReference type="InterPro" id="IPR051044">
    <property type="entry name" value="MAG_DAG_Lipase"/>
</dbReference>
<keyword evidence="1" id="KW-0472">Membrane</keyword>
<evidence type="ECO:0000259" key="2">
    <source>
        <dbReference type="Pfam" id="PF12146"/>
    </source>
</evidence>
<organism evidence="3 4">
    <name type="scientific">Iris pallida</name>
    <name type="common">Sweet iris</name>
    <dbReference type="NCBI Taxonomy" id="29817"/>
    <lineage>
        <taxon>Eukaryota</taxon>
        <taxon>Viridiplantae</taxon>
        <taxon>Streptophyta</taxon>
        <taxon>Embryophyta</taxon>
        <taxon>Tracheophyta</taxon>
        <taxon>Spermatophyta</taxon>
        <taxon>Magnoliopsida</taxon>
        <taxon>Liliopsida</taxon>
        <taxon>Asparagales</taxon>
        <taxon>Iridaceae</taxon>
        <taxon>Iridoideae</taxon>
        <taxon>Irideae</taxon>
        <taxon>Iris</taxon>
    </lineage>
</organism>
<dbReference type="InterPro" id="IPR022742">
    <property type="entry name" value="Hydrolase_4"/>
</dbReference>
<dbReference type="PANTHER" id="PTHR11614">
    <property type="entry name" value="PHOSPHOLIPASE-RELATED"/>
    <property type="match status" value="1"/>
</dbReference>
<evidence type="ECO:0000256" key="1">
    <source>
        <dbReference type="SAM" id="Phobius"/>
    </source>
</evidence>
<keyword evidence="4" id="KW-1185">Reference proteome</keyword>
<dbReference type="Pfam" id="PF12146">
    <property type="entry name" value="Hydrolase_4"/>
    <property type="match status" value="1"/>
</dbReference>
<dbReference type="SUPFAM" id="SSF53474">
    <property type="entry name" value="alpha/beta-Hydrolases"/>
    <property type="match status" value="1"/>
</dbReference>
<accession>A0AAX6FWZ1</accession>
<reference evidence="3" key="2">
    <citation type="submission" date="2023-04" db="EMBL/GenBank/DDBJ databases">
        <authorList>
            <person name="Bruccoleri R.E."/>
            <person name="Oakeley E.J."/>
            <person name="Faust A.-M."/>
            <person name="Dessus-Babus S."/>
            <person name="Altorfer M."/>
            <person name="Burckhardt D."/>
            <person name="Oertli M."/>
            <person name="Naumann U."/>
            <person name="Petersen F."/>
            <person name="Wong J."/>
        </authorList>
    </citation>
    <scope>NUCLEOTIDE SEQUENCE</scope>
    <source>
        <strain evidence="3">GSM-AAB239-AS_SAM_17_03QT</strain>
        <tissue evidence="3">Leaf</tissue>
    </source>
</reference>
<keyword evidence="1" id="KW-1133">Transmembrane helix</keyword>
<comment type="caution">
    <text evidence="3">The sequence shown here is derived from an EMBL/GenBank/DDBJ whole genome shotgun (WGS) entry which is preliminary data.</text>
</comment>
<dbReference type="Gene3D" id="3.40.50.1820">
    <property type="entry name" value="alpha/beta hydrolase"/>
    <property type="match status" value="1"/>
</dbReference>
<feature type="transmembrane region" description="Helical" evidence="1">
    <location>
        <begin position="29"/>
        <end position="48"/>
    </location>
</feature>
<protein>
    <recommendedName>
        <fullName evidence="2">Serine aminopeptidase S33 domain-containing protein</fullName>
    </recommendedName>
</protein>
<keyword evidence="1" id="KW-0812">Transmembrane</keyword>